<evidence type="ECO:0000313" key="5">
    <source>
        <dbReference type="EMBL" id="GAA3928416.1"/>
    </source>
</evidence>
<dbReference type="RefSeq" id="WP_344798983.1">
    <property type="nucleotide sequence ID" value="NZ_BAABBN010000007.1"/>
</dbReference>
<evidence type="ECO:0000256" key="2">
    <source>
        <dbReference type="ARBA" id="ARBA00023125"/>
    </source>
</evidence>
<gene>
    <name evidence="5" type="primary">abaR</name>
    <name evidence="5" type="ORF">GCM10022277_26160</name>
</gene>
<dbReference type="PANTHER" id="PTHR44688:SF16">
    <property type="entry name" value="DNA-BINDING TRANSCRIPTIONAL ACTIVATOR DEVR_DOSR"/>
    <property type="match status" value="1"/>
</dbReference>
<dbReference type="SUPFAM" id="SSF75516">
    <property type="entry name" value="Pheromone-binding domain of LuxR-like quorum-sensing transcription factors"/>
    <property type="match status" value="1"/>
</dbReference>
<evidence type="ECO:0000256" key="3">
    <source>
        <dbReference type="ARBA" id="ARBA00023163"/>
    </source>
</evidence>
<reference evidence="6" key="1">
    <citation type="journal article" date="2019" name="Int. J. Syst. Evol. Microbiol.">
        <title>The Global Catalogue of Microorganisms (GCM) 10K type strain sequencing project: providing services to taxonomists for standard genome sequencing and annotation.</title>
        <authorList>
            <consortium name="The Broad Institute Genomics Platform"/>
            <consortium name="The Broad Institute Genome Sequencing Center for Infectious Disease"/>
            <person name="Wu L."/>
            <person name="Ma J."/>
        </authorList>
    </citation>
    <scope>NUCLEOTIDE SEQUENCE [LARGE SCALE GENOMIC DNA]</scope>
    <source>
        <strain evidence="6">JCM 17551</strain>
    </source>
</reference>
<dbReference type="SMART" id="SM00421">
    <property type="entry name" value="HTH_LUXR"/>
    <property type="match status" value="1"/>
</dbReference>
<dbReference type="InterPro" id="IPR016032">
    <property type="entry name" value="Sig_transdc_resp-reg_C-effctor"/>
</dbReference>
<organism evidence="5 6">
    <name type="scientific">Litoribacillus peritrichatus</name>
    <dbReference type="NCBI Taxonomy" id="718191"/>
    <lineage>
        <taxon>Bacteria</taxon>
        <taxon>Pseudomonadati</taxon>
        <taxon>Pseudomonadota</taxon>
        <taxon>Gammaproteobacteria</taxon>
        <taxon>Oceanospirillales</taxon>
        <taxon>Oceanospirillaceae</taxon>
        <taxon>Litoribacillus</taxon>
    </lineage>
</organism>
<evidence type="ECO:0000313" key="6">
    <source>
        <dbReference type="Proteomes" id="UP001501565"/>
    </source>
</evidence>
<sequence>MNSWIEEQLQMLLTTKNKEDLLTGLFKSAKLLGFDYFAYGLQLAVPLTAPKVELINNYPDQWQKLYQENNYLLIDPTVMHGTQTTRPVVWSESLFSDSRSLWEDANSNGLKYGWAQSTYGKKGVSGLLTLARSDDPISEAELIKKTPLLVWFTQLAHQGLQDVFLPEMMPQIKTTLTSRETEIIRWTADGKTSYEISVIIGIGERTVNFHLNNVMKKLNVTNKTAAAVQAVILGII</sequence>
<dbReference type="EMBL" id="BAABBN010000007">
    <property type="protein sequence ID" value="GAA3928416.1"/>
    <property type="molecule type" value="Genomic_DNA"/>
</dbReference>
<dbReference type="InterPro" id="IPR036388">
    <property type="entry name" value="WH-like_DNA-bd_sf"/>
</dbReference>
<evidence type="ECO:0000256" key="1">
    <source>
        <dbReference type="ARBA" id="ARBA00023015"/>
    </source>
</evidence>
<name>A0ABP7MRL5_9GAMM</name>
<dbReference type="InterPro" id="IPR000792">
    <property type="entry name" value="Tscrpt_reg_LuxR_C"/>
</dbReference>
<keyword evidence="3" id="KW-0804">Transcription</keyword>
<keyword evidence="1" id="KW-0805">Transcription regulation</keyword>
<dbReference type="PROSITE" id="PS50043">
    <property type="entry name" value="HTH_LUXR_2"/>
    <property type="match status" value="1"/>
</dbReference>
<dbReference type="InterPro" id="IPR005143">
    <property type="entry name" value="TF_LuxR_autoind-bd_dom"/>
</dbReference>
<dbReference type="PROSITE" id="PS00622">
    <property type="entry name" value="HTH_LUXR_1"/>
    <property type="match status" value="1"/>
</dbReference>
<dbReference type="SUPFAM" id="SSF46894">
    <property type="entry name" value="C-terminal effector domain of the bipartite response regulators"/>
    <property type="match status" value="1"/>
</dbReference>
<keyword evidence="6" id="KW-1185">Reference proteome</keyword>
<keyword evidence="2" id="KW-0238">DNA-binding</keyword>
<dbReference type="PRINTS" id="PR00038">
    <property type="entry name" value="HTHLUXR"/>
</dbReference>
<dbReference type="Pfam" id="PF03472">
    <property type="entry name" value="Autoind_bind"/>
    <property type="match status" value="1"/>
</dbReference>
<protein>
    <submittedName>
        <fullName evidence="5">LuxR family transcriptional regulator AbaR</fullName>
    </submittedName>
</protein>
<dbReference type="Proteomes" id="UP001501565">
    <property type="component" value="Unassembled WGS sequence"/>
</dbReference>
<dbReference type="CDD" id="cd06170">
    <property type="entry name" value="LuxR_C_like"/>
    <property type="match status" value="1"/>
</dbReference>
<evidence type="ECO:0000259" key="4">
    <source>
        <dbReference type="PROSITE" id="PS50043"/>
    </source>
</evidence>
<proteinExistence type="predicted"/>
<comment type="caution">
    <text evidence="5">The sequence shown here is derived from an EMBL/GenBank/DDBJ whole genome shotgun (WGS) entry which is preliminary data.</text>
</comment>
<dbReference type="Gene3D" id="3.30.450.80">
    <property type="entry name" value="Transcription factor LuxR-like, autoinducer-binding domain"/>
    <property type="match status" value="1"/>
</dbReference>
<dbReference type="Pfam" id="PF00196">
    <property type="entry name" value="GerE"/>
    <property type="match status" value="1"/>
</dbReference>
<dbReference type="PANTHER" id="PTHR44688">
    <property type="entry name" value="DNA-BINDING TRANSCRIPTIONAL ACTIVATOR DEVR_DOSR"/>
    <property type="match status" value="1"/>
</dbReference>
<accession>A0ABP7MRL5</accession>
<feature type="domain" description="HTH luxR-type" evidence="4">
    <location>
        <begin position="169"/>
        <end position="234"/>
    </location>
</feature>
<dbReference type="InterPro" id="IPR036693">
    <property type="entry name" value="TF_LuxR_autoind-bd_dom_sf"/>
</dbReference>
<dbReference type="Gene3D" id="1.10.10.10">
    <property type="entry name" value="Winged helix-like DNA-binding domain superfamily/Winged helix DNA-binding domain"/>
    <property type="match status" value="1"/>
</dbReference>